<gene>
    <name evidence="1" type="ORF">MNBD_BACTEROID06-569</name>
</gene>
<proteinExistence type="predicted"/>
<dbReference type="EMBL" id="UOES01000046">
    <property type="protein sequence ID" value="VAW25978.1"/>
    <property type="molecule type" value="Genomic_DNA"/>
</dbReference>
<evidence type="ECO:0000313" key="1">
    <source>
        <dbReference type="EMBL" id="VAW25978.1"/>
    </source>
</evidence>
<sequence>MYFIKKRLSLHKLIRDMKGILGSLLLVVFLSFSFKPVLKTNLRITILNELGNIEDSVAVTLYTDKNDYRENKNPAVPMQLTDEKGRATFKDLEPIEYYIHAQKGDKTNVGAGVVADALKEGKMNKLTIIIE</sequence>
<name>A0A3B0U6K7_9ZZZZ</name>
<protein>
    <recommendedName>
        <fullName evidence="2">Prealbumin-like fold domain-containing protein</fullName>
    </recommendedName>
</protein>
<dbReference type="AlphaFoldDB" id="A0A3B0U6K7"/>
<evidence type="ECO:0008006" key="2">
    <source>
        <dbReference type="Google" id="ProtNLM"/>
    </source>
</evidence>
<organism evidence="1">
    <name type="scientific">hydrothermal vent metagenome</name>
    <dbReference type="NCBI Taxonomy" id="652676"/>
    <lineage>
        <taxon>unclassified sequences</taxon>
        <taxon>metagenomes</taxon>
        <taxon>ecological metagenomes</taxon>
    </lineage>
</organism>
<reference evidence="1" key="1">
    <citation type="submission" date="2018-06" db="EMBL/GenBank/DDBJ databases">
        <authorList>
            <person name="Zhirakovskaya E."/>
        </authorList>
    </citation>
    <scope>NUCLEOTIDE SEQUENCE</scope>
</reference>
<accession>A0A3B0U6K7</accession>